<accession>A0A916RGY6</accession>
<dbReference type="FunFam" id="3.40.50.300:FF:000213">
    <property type="entry name" value="ATP-dependent protease ATPase subunit HslU"/>
    <property type="match status" value="1"/>
</dbReference>
<evidence type="ECO:0000313" key="11">
    <source>
        <dbReference type="Proteomes" id="UP000636264"/>
    </source>
</evidence>
<dbReference type="Gene3D" id="1.10.8.60">
    <property type="match status" value="1"/>
</dbReference>
<evidence type="ECO:0000256" key="1">
    <source>
        <dbReference type="ARBA" id="ARBA00004496"/>
    </source>
</evidence>
<feature type="binding site" evidence="7">
    <location>
        <position position="249"/>
    </location>
    <ligand>
        <name>ATP</name>
        <dbReference type="ChEBI" id="CHEBI:30616"/>
    </ligand>
</feature>
<dbReference type="GO" id="GO:0005524">
    <property type="term" value="F:ATP binding"/>
    <property type="evidence" value="ECO:0007669"/>
    <property type="project" value="UniProtKB-UniRule"/>
</dbReference>
<dbReference type="InterPro" id="IPR003959">
    <property type="entry name" value="ATPase_AAA_core"/>
</dbReference>
<feature type="binding site" evidence="7">
    <location>
        <position position="386"/>
    </location>
    <ligand>
        <name>ATP</name>
        <dbReference type="ChEBI" id="CHEBI:30616"/>
    </ligand>
</feature>
<dbReference type="InterPro" id="IPR004491">
    <property type="entry name" value="HslU"/>
</dbReference>
<dbReference type="RefSeq" id="WP_188719697.1">
    <property type="nucleotide sequence ID" value="NZ_BMIF01000002.1"/>
</dbReference>
<dbReference type="SMART" id="SM00382">
    <property type="entry name" value="AAA"/>
    <property type="match status" value="1"/>
</dbReference>
<sequence length="436" mass="48206">MATFSPRETVSELDRYIIGQHEAKRAVAIALRNRWRRQQLPADLREEVMPKNILMIGPTGVGKTEISRRLARLAGAPFIKVEATKFTEVGYVGRDVEQIIRDLVEAAIGLTREQMREGVQARAHLNAEERVLEALVGKTASPATRDSFRQKLRNGELDDKEIEIHITDSGNPMGGFEIPGMPGANIGVLNINDMLQKAMGGGRTKTVKTTVKDSYKLLINDESDKLLDQDEVIRRALSSAENDGIVFIDEIDKIASREGGIGAGVSREGVQRDLLPLVEGTTVATKYGPVKTDHILFIASGAFHVSKPSDLLPELQGRLPIRVELRALEKDDFRRILTETEASLIKQYIALMATEGVELEFTDDAIDRLAAIAVDLNATVENIGARRLQTVMERVLDEISFNAPDRSGSKLVIDAEYVEKNVGDLSRNTDLSRFIL</sequence>
<dbReference type="Gene3D" id="3.40.50.300">
    <property type="entry name" value="P-loop containing nucleotide triphosphate hydrolases"/>
    <property type="match status" value="2"/>
</dbReference>
<dbReference type="SMART" id="SM01086">
    <property type="entry name" value="ClpB_D2-small"/>
    <property type="match status" value="1"/>
</dbReference>
<feature type="binding site" evidence="7">
    <location>
        <position position="314"/>
    </location>
    <ligand>
        <name>ATP</name>
        <dbReference type="ChEBI" id="CHEBI:30616"/>
    </ligand>
</feature>
<dbReference type="FunFam" id="3.40.50.300:FF:000220">
    <property type="entry name" value="ATP-dependent protease ATPase subunit HslU"/>
    <property type="match status" value="1"/>
</dbReference>
<keyword evidence="6 7" id="KW-0143">Chaperone</keyword>
<gene>
    <name evidence="7 10" type="primary">hslU</name>
    <name evidence="10" type="ORF">GCM10011385_08360</name>
</gene>
<dbReference type="GO" id="GO:0008233">
    <property type="term" value="F:peptidase activity"/>
    <property type="evidence" value="ECO:0007669"/>
    <property type="project" value="UniProtKB-KW"/>
</dbReference>
<dbReference type="SUPFAM" id="SSF52540">
    <property type="entry name" value="P-loop containing nucleoside triphosphate hydrolases"/>
    <property type="match status" value="1"/>
</dbReference>
<dbReference type="Proteomes" id="UP000636264">
    <property type="component" value="Unassembled WGS sequence"/>
</dbReference>
<evidence type="ECO:0000256" key="7">
    <source>
        <dbReference type="HAMAP-Rule" id="MF_00249"/>
    </source>
</evidence>
<comment type="similarity">
    <text evidence="2 7">Belongs to the ClpX chaperone family. HslU subfamily.</text>
</comment>
<feature type="domain" description="Clp ATPase C-terminal" evidence="9">
    <location>
        <begin position="328"/>
        <end position="422"/>
    </location>
</feature>
<comment type="function">
    <text evidence="7">ATPase subunit of a proteasome-like degradation complex; this subunit has chaperone activity. The binding of ATP and its subsequent hydrolysis by HslU are essential for unfolding of protein substrates subsequently hydrolyzed by HslV. HslU recognizes the N-terminal part of its protein substrates and unfolds these before they are guided to HslV for hydrolysis.</text>
</comment>
<evidence type="ECO:0000256" key="6">
    <source>
        <dbReference type="ARBA" id="ARBA00023186"/>
    </source>
</evidence>
<dbReference type="Pfam" id="PF07724">
    <property type="entry name" value="AAA_2"/>
    <property type="match status" value="1"/>
</dbReference>
<keyword evidence="11" id="KW-1185">Reference proteome</keyword>
<evidence type="ECO:0000256" key="2">
    <source>
        <dbReference type="ARBA" id="ARBA00009771"/>
    </source>
</evidence>
<dbReference type="EMBL" id="BMIF01000002">
    <property type="protein sequence ID" value="GGA57230.1"/>
    <property type="molecule type" value="Genomic_DNA"/>
</dbReference>
<keyword evidence="4 7" id="KW-0547">Nucleotide-binding</keyword>
<feature type="domain" description="AAA+ ATPase" evidence="8">
    <location>
        <begin position="49"/>
        <end position="325"/>
    </location>
</feature>
<protein>
    <recommendedName>
        <fullName evidence="7">ATP-dependent protease ATPase subunit HslU</fullName>
    </recommendedName>
    <alternativeName>
        <fullName evidence="7">Unfoldase HslU</fullName>
    </alternativeName>
</protein>
<dbReference type="PANTHER" id="PTHR48102:SF3">
    <property type="entry name" value="ATP-DEPENDENT PROTEASE ATPASE SUBUNIT HSLU"/>
    <property type="match status" value="1"/>
</dbReference>
<evidence type="ECO:0000256" key="5">
    <source>
        <dbReference type="ARBA" id="ARBA00022840"/>
    </source>
</evidence>
<dbReference type="Pfam" id="PF00004">
    <property type="entry name" value="AAA"/>
    <property type="match status" value="1"/>
</dbReference>
<name>A0A916RGY6_9HYPH</name>
<dbReference type="AlphaFoldDB" id="A0A916RGY6"/>
<reference evidence="10" key="1">
    <citation type="journal article" date="2014" name="Int. J. Syst. Evol. Microbiol.">
        <title>Complete genome sequence of Corynebacterium casei LMG S-19264T (=DSM 44701T), isolated from a smear-ripened cheese.</title>
        <authorList>
            <consortium name="US DOE Joint Genome Institute (JGI-PGF)"/>
            <person name="Walter F."/>
            <person name="Albersmeier A."/>
            <person name="Kalinowski J."/>
            <person name="Ruckert C."/>
        </authorList>
    </citation>
    <scope>NUCLEOTIDE SEQUENCE</scope>
    <source>
        <strain evidence="10">CGMCC 1.15320</strain>
    </source>
</reference>
<evidence type="ECO:0000256" key="4">
    <source>
        <dbReference type="ARBA" id="ARBA00022741"/>
    </source>
</evidence>
<dbReference type="GO" id="GO:0016887">
    <property type="term" value="F:ATP hydrolysis activity"/>
    <property type="evidence" value="ECO:0007669"/>
    <property type="project" value="InterPro"/>
</dbReference>
<evidence type="ECO:0000259" key="8">
    <source>
        <dbReference type="SMART" id="SM00382"/>
    </source>
</evidence>
<dbReference type="GO" id="GO:0043335">
    <property type="term" value="P:protein unfolding"/>
    <property type="evidence" value="ECO:0007669"/>
    <property type="project" value="UniProtKB-UniRule"/>
</dbReference>
<dbReference type="Gene3D" id="1.10.8.10">
    <property type="entry name" value="DNA helicase RuvA subunit, C-terminal domain"/>
    <property type="match status" value="1"/>
</dbReference>
<dbReference type="InterPro" id="IPR019489">
    <property type="entry name" value="Clp_ATPase_C"/>
</dbReference>
<comment type="caution">
    <text evidence="10">The sequence shown here is derived from an EMBL/GenBank/DDBJ whole genome shotgun (WGS) entry which is preliminary data.</text>
</comment>
<comment type="subunit">
    <text evidence="7">A double ring-shaped homohexamer of HslV is capped on each side by a ring-shaped HslU homohexamer. The assembly of the HslU/HslV complex is dependent on binding of ATP.</text>
</comment>
<evidence type="ECO:0000259" key="9">
    <source>
        <dbReference type="SMART" id="SM01086"/>
    </source>
</evidence>
<keyword evidence="3 7" id="KW-0963">Cytoplasm</keyword>
<dbReference type="NCBIfam" id="TIGR00390">
    <property type="entry name" value="hslU"/>
    <property type="match status" value="1"/>
</dbReference>
<dbReference type="InterPro" id="IPR003593">
    <property type="entry name" value="AAA+_ATPase"/>
</dbReference>
<evidence type="ECO:0000313" key="10">
    <source>
        <dbReference type="EMBL" id="GGA57230.1"/>
    </source>
</evidence>
<dbReference type="PANTHER" id="PTHR48102">
    <property type="entry name" value="ATP-DEPENDENT CLP PROTEASE ATP-BINDING SUBUNIT CLPX-LIKE, MITOCHONDRIAL-RELATED"/>
    <property type="match status" value="1"/>
</dbReference>
<keyword evidence="10" id="KW-0378">Hydrolase</keyword>
<comment type="subcellular location">
    <subcellularLocation>
        <location evidence="1 7">Cytoplasm</location>
    </subcellularLocation>
</comment>
<feature type="binding site" evidence="7">
    <location>
        <position position="18"/>
    </location>
    <ligand>
        <name>ATP</name>
        <dbReference type="ChEBI" id="CHEBI:30616"/>
    </ligand>
</feature>
<dbReference type="GO" id="GO:0036402">
    <property type="term" value="F:proteasome-activating activity"/>
    <property type="evidence" value="ECO:0007669"/>
    <property type="project" value="UniProtKB-UniRule"/>
</dbReference>
<dbReference type="InterPro" id="IPR027417">
    <property type="entry name" value="P-loop_NTPase"/>
</dbReference>
<dbReference type="CDD" id="cd19498">
    <property type="entry name" value="RecA-like_HslU"/>
    <property type="match status" value="1"/>
</dbReference>
<proteinExistence type="inferred from homology"/>
<dbReference type="InterPro" id="IPR050052">
    <property type="entry name" value="ATP-dep_Clp_protease_ClpX"/>
</dbReference>
<organism evidence="10 11">
    <name type="scientific">Nitratireductor aestuarii</name>
    <dbReference type="NCBI Taxonomy" id="1735103"/>
    <lineage>
        <taxon>Bacteria</taxon>
        <taxon>Pseudomonadati</taxon>
        <taxon>Pseudomonadota</taxon>
        <taxon>Alphaproteobacteria</taxon>
        <taxon>Hyphomicrobiales</taxon>
        <taxon>Phyllobacteriaceae</taxon>
        <taxon>Nitratireductor</taxon>
    </lineage>
</organism>
<dbReference type="HAMAP" id="MF_00249">
    <property type="entry name" value="HslU"/>
    <property type="match status" value="1"/>
</dbReference>
<evidence type="ECO:0000256" key="3">
    <source>
        <dbReference type="ARBA" id="ARBA00022490"/>
    </source>
</evidence>
<feature type="binding site" evidence="7">
    <location>
        <begin position="60"/>
        <end position="65"/>
    </location>
    <ligand>
        <name>ATP</name>
        <dbReference type="ChEBI" id="CHEBI:30616"/>
    </ligand>
</feature>
<dbReference type="NCBIfam" id="NF003544">
    <property type="entry name" value="PRK05201.1"/>
    <property type="match status" value="1"/>
</dbReference>
<reference evidence="10" key="2">
    <citation type="submission" date="2020-09" db="EMBL/GenBank/DDBJ databases">
        <authorList>
            <person name="Sun Q."/>
            <person name="Zhou Y."/>
        </authorList>
    </citation>
    <scope>NUCLEOTIDE SEQUENCE</scope>
    <source>
        <strain evidence="10">CGMCC 1.15320</strain>
    </source>
</reference>
<keyword evidence="5 7" id="KW-0067">ATP-binding</keyword>
<dbReference type="GO" id="GO:0009376">
    <property type="term" value="C:HslUV protease complex"/>
    <property type="evidence" value="ECO:0007669"/>
    <property type="project" value="UniProtKB-UniRule"/>
</dbReference>
<keyword evidence="10" id="KW-0645">Protease</keyword>